<dbReference type="RefSeq" id="WP_418160021.1">
    <property type="nucleotide sequence ID" value="NZ_JBBLZC010000012.1"/>
</dbReference>
<comment type="caution">
    <text evidence="2">The sequence shown here is derived from an EMBL/GenBank/DDBJ whole genome shotgun (WGS) entry which is preliminary data.</text>
</comment>
<dbReference type="PANTHER" id="PTHR42941">
    <property type="entry name" value="SLL1037 PROTEIN"/>
    <property type="match status" value="1"/>
</dbReference>
<gene>
    <name evidence="2" type="ORF">U1T56_13510</name>
</gene>
<proteinExistence type="predicted"/>
<dbReference type="Gene3D" id="3.40.190.10">
    <property type="entry name" value="Periplasmic binding protein-like II"/>
    <property type="match status" value="2"/>
</dbReference>
<evidence type="ECO:0000256" key="1">
    <source>
        <dbReference type="SAM" id="SignalP"/>
    </source>
</evidence>
<evidence type="ECO:0000313" key="3">
    <source>
        <dbReference type="Proteomes" id="UP001375743"/>
    </source>
</evidence>
<feature type="chain" id="PRO_5047142384" evidence="1">
    <location>
        <begin position="22"/>
        <end position="354"/>
    </location>
</feature>
<keyword evidence="1" id="KW-0732">Signal</keyword>
<evidence type="ECO:0000313" key="2">
    <source>
        <dbReference type="EMBL" id="MEK0084175.1"/>
    </source>
</evidence>
<name>A0ABU8XSI6_9PROT</name>
<organism evidence="2 3">
    <name type="scientific">Benzoatithermus flavus</name>
    <dbReference type="NCBI Taxonomy" id="3108223"/>
    <lineage>
        <taxon>Bacteria</taxon>
        <taxon>Pseudomonadati</taxon>
        <taxon>Pseudomonadota</taxon>
        <taxon>Alphaproteobacteria</taxon>
        <taxon>Geminicoccales</taxon>
        <taxon>Geminicoccaceae</taxon>
        <taxon>Benzoatithermus</taxon>
    </lineage>
</organism>
<accession>A0ABU8XSI6</accession>
<dbReference type="SUPFAM" id="SSF53850">
    <property type="entry name" value="Periplasmic binding protein-like II"/>
    <property type="match status" value="1"/>
</dbReference>
<dbReference type="Pfam" id="PF16868">
    <property type="entry name" value="NMT1_3"/>
    <property type="match status" value="1"/>
</dbReference>
<dbReference type="NCBIfam" id="TIGR02122">
    <property type="entry name" value="TRAP_TAXI"/>
    <property type="match status" value="1"/>
</dbReference>
<dbReference type="PANTHER" id="PTHR42941:SF1">
    <property type="entry name" value="SLL1037 PROTEIN"/>
    <property type="match status" value="1"/>
</dbReference>
<dbReference type="EMBL" id="JBBLZC010000012">
    <property type="protein sequence ID" value="MEK0084175.1"/>
    <property type="molecule type" value="Genomic_DNA"/>
</dbReference>
<dbReference type="InterPro" id="IPR011852">
    <property type="entry name" value="TRAP_TAXI"/>
</dbReference>
<feature type="signal peptide" evidence="1">
    <location>
        <begin position="1"/>
        <end position="21"/>
    </location>
</feature>
<dbReference type="Proteomes" id="UP001375743">
    <property type="component" value="Unassembled WGS sequence"/>
</dbReference>
<protein>
    <submittedName>
        <fullName evidence="2">TAXI family TRAP transporter solute-binding subunit</fullName>
    </submittedName>
</protein>
<sequence>MRQLVLTLAFLLSLGAGPVLAAEAAIMTGKPTGTYIRFGQDIARVAEHFGLKLAVQPSAGSLENVEAVLKRPSTPFAIVQSDVLDFIATFADDKDLKRTAAAMRMVFPLYTEEVHLLARPGIDRLADLTGKRVAVGAPDSGTLLTATLMLASAGVDAEDEVRIDTDEALTAMREGRIDAMFYVAGRPAKLFASDVTEADGFHLVPITDPEVRHLYQPATIPAGTYPWQKAEVPTVAVRAVLMTYDYARPTSYHRMACATVGKVARMIASNLDWLRGAGRGHPKWQEVDLDAHPVSWQRSACAEAGLTGPEDFLISALPKTGPVCDDPNPIRQKLCLVRQQLRQQMPPAADAKLM</sequence>
<keyword evidence="3" id="KW-1185">Reference proteome</keyword>
<reference evidence="2 3" key="1">
    <citation type="submission" date="2024-01" db="EMBL/GenBank/DDBJ databases">
        <title>Multi-omics insights into the function and evolution of sodium benzoate biodegradation pathways in Benzoatithermus flavus gen. nov., sp. nov. from hot spring.</title>
        <authorList>
            <person name="Hu C.-J."/>
            <person name="Li W.-J."/>
        </authorList>
    </citation>
    <scope>NUCLEOTIDE SEQUENCE [LARGE SCALE GENOMIC DNA]</scope>
    <source>
        <strain evidence="2 3">SYSU G07066</strain>
    </source>
</reference>